<dbReference type="InterPro" id="IPR026960">
    <property type="entry name" value="RVT-Znf"/>
</dbReference>
<proteinExistence type="predicted"/>
<gene>
    <name evidence="2" type="ORF">FSB_LOCUS27952</name>
    <name evidence="3" type="ORF">FSB_LOCUS31040</name>
</gene>
<dbReference type="EMBL" id="OIVN01002380">
    <property type="protein sequence ID" value="SPD03158.1"/>
    <property type="molecule type" value="Genomic_DNA"/>
</dbReference>
<dbReference type="EMBL" id="OIVN01002043">
    <property type="protein sequence ID" value="SPD00070.1"/>
    <property type="molecule type" value="Genomic_DNA"/>
</dbReference>
<protein>
    <recommendedName>
        <fullName evidence="1">Reverse transcriptase zinc-binding domain-containing protein</fullName>
    </recommendedName>
</protein>
<organism evidence="2">
    <name type="scientific">Fagus sylvatica</name>
    <name type="common">Beechnut</name>
    <dbReference type="NCBI Taxonomy" id="28930"/>
    <lineage>
        <taxon>Eukaryota</taxon>
        <taxon>Viridiplantae</taxon>
        <taxon>Streptophyta</taxon>
        <taxon>Embryophyta</taxon>
        <taxon>Tracheophyta</taxon>
        <taxon>Spermatophyta</taxon>
        <taxon>Magnoliopsida</taxon>
        <taxon>eudicotyledons</taxon>
        <taxon>Gunneridae</taxon>
        <taxon>Pentapetalae</taxon>
        <taxon>rosids</taxon>
        <taxon>fabids</taxon>
        <taxon>Fagales</taxon>
        <taxon>Fagaceae</taxon>
        <taxon>Fagus</taxon>
    </lineage>
</organism>
<feature type="domain" description="Reverse transcriptase zinc-binding" evidence="1">
    <location>
        <begin position="103"/>
        <end position="173"/>
    </location>
</feature>
<reference evidence="2" key="1">
    <citation type="submission" date="2018-02" db="EMBL/GenBank/DDBJ databases">
        <authorList>
            <person name="Cohen D.B."/>
            <person name="Kent A.D."/>
        </authorList>
    </citation>
    <scope>NUCLEOTIDE SEQUENCE</scope>
</reference>
<accession>A0A2N9GKV3</accession>
<dbReference type="Pfam" id="PF13966">
    <property type="entry name" value="zf-RVT"/>
    <property type="match status" value="1"/>
</dbReference>
<evidence type="ECO:0000259" key="1">
    <source>
        <dbReference type="Pfam" id="PF13966"/>
    </source>
</evidence>
<evidence type="ECO:0000313" key="3">
    <source>
        <dbReference type="EMBL" id="SPD03158.1"/>
    </source>
</evidence>
<dbReference type="AlphaFoldDB" id="A0A2N9GKV3"/>
<evidence type="ECO:0000313" key="2">
    <source>
        <dbReference type="EMBL" id="SPD00070.1"/>
    </source>
</evidence>
<sequence>MQTGKQGRLFIEALLGKWLWQYGVDREAFWRRLILGKYESLGGGWSTKVVNGPYGDTFPELYRTARDKDADVADLLQFHNGSIYWESKMRIRSAWKLAGLRGFEVRSYYRALIPSGAEQFPWKSKWKAKDPPWVAFFTWTVSLGRILTADNLRRRNIILMNWCCMCKVDGESVIICFCIVLWLKLVGKADWDDINTALHGKPSLIVQCGACGGKEMLGPLRDVNGTH</sequence>
<name>A0A2N9GKV3_FAGSY</name>